<evidence type="ECO:0000256" key="7">
    <source>
        <dbReference type="SAM" id="MobiDB-lite"/>
    </source>
</evidence>
<dbReference type="Gene3D" id="1.10.10.60">
    <property type="entry name" value="Homeodomain-like"/>
    <property type="match status" value="1"/>
</dbReference>
<dbReference type="InterPro" id="IPR014908">
    <property type="entry name" value="Nucleoporin_Nup133/Nup155_N"/>
</dbReference>
<feature type="domain" description="Homeobox" evidence="10">
    <location>
        <begin position="947"/>
        <end position="1007"/>
    </location>
</feature>
<evidence type="ECO:0000259" key="10">
    <source>
        <dbReference type="PROSITE" id="PS50071"/>
    </source>
</evidence>
<dbReference type="SMART" id="SM00389">
    <property type="entry name" value="HOX"/>
    <property type="match status" value="1"/>
</dbReference>
<feature type="region of interest" description="Disordered" evidence="7">
    <location>
        <begin position="1189"/>
        <end position="1218"/>
    </location>
</feature>
<feature type="domain" description="C2" evidence="9">
    <location>
        <begin position="1426"/>
        <end position="1561"/>
    </location>
</feature>
<feature type="compositionally biased region" description="Polar residues" evidence="7">
    <location>
        <begin position="1200"/>
        <end position="1215"/>
    </location>
</feature>
<evidence type="ECO:0000313" key="12">
    <source>
        <dbReference type="Proteomes" id="UP000225706"/>
    </source>
</evidence>
<dbReference type="InterPro" id="IPR001356">
    <property type="entry name" value="HD"/>
</dbReference>
<dbReference type="PANTHER" id="PTHR13405:SF11">
    <property type="entry name" value="NUCLEAR PORE COMPLEX PROTEIN NUP133"/>
    <property type="match status" value="1"/>
</dbReference>
<evidence type="ECO:0000313" key="11">
    <source>
        <dbReference type="EMBL" id="PFX25422.1"/>
    </source>
</evidence>
<evidence type="ECO:0000256" key="8">
    <source>
        <dbReference type="SAM" id="Phobius"/>
    </source>
</evidence>
<dbReference type="EMBL" id="LSMT01000151">
    <property type="protein sequence ID" value="PFX25422.1"/>
    <property type="molecule type" value="Genomic_DNA"/>
</dbReference>
<comment type="subcellular location">
    <subcellularLocation>
        <location evidence="1 5 6">Nucleus</location>
    </subcellularLocation>
</comment>
<feature type="transmembrane region" description="Helical" evidence="8">
    <location>
        <begin position="1133"/>
        <end position="1157"/>
    </location>
</feature>
<feature type="region of interest" description="Disordered" evidence="7">
    <location>
        <begin position="1001"/>
        <end position="1034"/>
    </location>
</feature>
<evidence type="ECO:0000256" key="4">
    <source>
        <dbReference type="ARBA" id="ARBA00023242"/>
    </source>
</evidence>
<dbReference type="Pfam" id="PF08801">
    <property type="entry name" value="Nucleoporin_N"/>
    <property type="match status" value="1"/>
</dbReference>
<dbReference type="InterPro" id="IPR009057">
    <property type="entry name" value="Homeodomain-like_sf"/>
</dbReference>
<sequence length="1568" mass="174767">MASPWSKGSPFTPRSSLNYSFLGDSATTSRSQQKVPLTSQLLEETDQHRVETFGLPLPVQISERLADQGSNQHTTVRIDQSGWAWLVSGRKLFIWRFIPAVGTKGMFFKELTLPASELYHVADLVCVISPTGDNKLSSVSVMAVTPEGFVRYWPSLTHESNTVDVDTDLIGSKCHSLTAFQKTVKCQNLNASSGVFTDLGRRMTSLIFGSQPASQRVTNWQKVLASSNHTADNSRELYVLSENQLFTWNVVRVRQGSFSEKLVAQVGLENMFKAAVINMPEGRGKSADDFIVWCLDVAQTSSGILVLAAVAVRQPQSTQLFYFLGGVKTTLAPVSLASLTALPYSVTYNEAQEDKLLDFKLLLLPQSPSAFVYNSNSIICVSVSETNDLLNKVDLQSPADKILGTGLYQDKALFFSSKYGVITVAMTEAVLSEQMDSSNVRSSEVRRRTGDISLSDASFRDLDGDGDLQRLKSAFLLFCQGHTAEAQSVCRISEGEELDSVVVALSEEITDDFPVSDPRWAESIPAGGLSASTSLIIFHQLEDKLKAHVFMVDFLKNVGLWEKLGVFTSKEGQLLTCHLICEHGEKLKAAAALCKIDKKYQGVLDGTIGLVMKKRRVRSQIEGLTEQDLFFREVSRISDIFECLLEYEEQLIVKQRSTSSQPQTIAAVNTVLKIKLTAQLGMGETTEKQAKSLLVQHMVDLADILLDGYVKQLQSLRNCPGIKSRFDEVNQEFEQDRRTVILPLVHQGQRSHAASLAEKYHDFGVLIELCESAGDQGTLQKYMTQFTDQGFSDYVFKWYMDKEIINEHNIILHQETLPSAVLQHAGLDLDSMAPLSPSELIEFHIGDKNPRANEYDFKKALDILHLAVQTGAYDREHATATKLHIWRKALLRDEILGLKSSETDQETTSTALTECRRDSSLAGRSCSDSRGCDSEPDRLPTQSEKKAKKKRQRTTFSMFEVWELERAYARRPYLTPEDEEDLVKRLGITARSLRYWFQNRRAKSRKEEKKTPSDFHPNPSNQFEKPPQIPTQSPVNYRRQADRLSYPGLGICIEKLKANSRPITVDYGQSAIKPDQLSERSSFLGPMFHPDQFRRRPVALKRPVDNRESIFAGIRTPVKYEPNSGHHKMLSGAALPVPAIVFMAVIGGCCLLLLVLYQCLKAGMFFKTEPPDDRPDEKGYAELGEAYGTETDDDYVGPSSKATSRRSSFNTSGSKSDGELALGDSASVYGYGKYSDGEYSPAGARRAVSAYGEAIDVGQEEFLSTAGRLQVSASYAPTAEKLAVTVIRAEDVPTKQRGGAGSVQVRVVLLPSKKQRFKTKAKPATNPNFHETFTFSRVPQSDLHESGLRFRLYGHEKISRDKLLGEMTISLTEFDLEGDGEALWRTLTPRNALSSSDSMYDLSDTGSVRSFGSHGSVSSLAMTPSGAPELLVSLCYQSLTGRLTVEVLKASNLRNVSMQRAPDTYVKVAMFNSIGQQLSKSKTSIRRSMCDPEYNENFVFQIIEFELPSVSLMFSVVNIKKMRRKEIIGWFSMGRDNTGEDEEAHWKEMIEAKGQPRKRWHILSAVDY</sequence>
<dbReference type="GO" id="GO:0006606">
    <property type="term" value="P:protein import into nucleus"/>
    <property type="evidence" value="ECO:0007669"/>
    <property type="project" value="TreeGrafter"/>
</dbReference>
<evidence type="ECO:0000256" key="3">
    <source>
        <dbReference type="ARBA" id="ARBA00022448"/>
    </source>
</evidence>
<dbReference type="GO" id="GO:0017056">
    <property type="term" value="F:structural constituent of nuclear pore"/>
    <property type="evidence" value="ECO:0007669"/>
    <property type="project" value="InterPro"/>
</dbReference>
<protein>
    <submittedName>
        <fullName evidence="11">Nuclear pore complex protein Nup133</fullName>
    </submittedName>
</protein>
<dbReference type="CDD" id="cd08408">
    <property type="entry name" value="C2B_Synaptotagmin-14_16"/>
    <property type="match status" value="1"/>
</dbReference>
<evidence type="ECO:0000256" key="6">
    <source>
        <dbReference type="RuleBase" id="RU000682"/>
    </source>
</evidence>
<dbReference type="Gene3D" id="2.130.10.10">
    <property type="entry name" value="YVTN repeat-like/Quinoprotein amine dehydrogenase"/>
    <property type="match status" value="1"/>
</dbReference>
<dbReference type="PROSITE" id="PS50004">
    <property type="entry name" value="C2"/>
    <property type="match status" value="2"/>
</dbReference>
<keyword evidence="4 5" id="KW-0539">Nucleus</keyword>
<dbReference type="OrthoDB" id="5978493at2759"/>
<feature type="DNA-binding region" description="Homeobox" evidence="5">
    <location>
        <begin position="949"/>
        <end position="1008"/>
    </location>
</feature>
<dbReference type="GO" id="GO:0016973">
    <property type="term" value="P:poly(A)+ mRNA export from nucleus"/>
    <property type="evidence" value="ECO:0007669"/>
    <property type="project" value="TreeGrafter"/>
</dbReference>
<gene>
    <name evidence="11" type="primary">Nup133</name>
    <name evidence="11" type="ORF">AWC38_SpisGene9912</name>
</gene>
<dbReference type="InterPro" id="IPR037624">
    <property type="entry name" value="Nup133-like"/>
</dbReference>
<dbReference type="SMART" id="SM00239">
    <property type="entry name" value="C2"/>
    <property type="match status" value="2"/>
</dbReference>
<evidence type="ECO:0000256" key="5">
    <source>
        <dbReference type="PROSITE-ProRule" id="PRU00108"/>
    </source>
</evidence>
<keyword evidence="8" id="KW-0472">Membrane</keyword>
<accession>A0A2B4SA69</accession>
<dbReference type="GO" id="GO:0003677">
    <property type="term" value="F:DNA binding"/>
    <property type="evidence" value="ECO:0007669"/>
    <property type="project" value="UniProtKB-UniRule"/>
</dbReference>
<reference evidence="12" key="1">
    <citation type="journal article" date="2017" name="bioRxiv">
        <title>Comparative analysis of the genomes of Stylophora pistillata and Acropora digitifera provides evidence for extensive differences between species of corals.</title>
        <authorList>
            <person name="Voolstra C.R."/>
            <person name="Li Y."/>
            <person name="Liew Y.J."/>
            <person name="Baumgarten S."/>
            <person name="Zoccola D."/>
            <person name="Flot J.-F."/>
            <person name="Tambutte S."/>
            <person name="Allemand D."/>
            <person name="Aranda M."/>
        </authorList>
    </citation>
    <scope>NUCLEOTIDE SEQUENCE [LARGE SCALE GENOMIC DNA]</scope>
</reference>
<keyword evidence="8" id="KW-0812">Transmembrane</keyword>
<dbReference type="Proteomes" id="UP000225706">
    <property type="component" value="Unassembled WGS sequence"/>
</dbReference>
<keyword evidence="5 6" id="KW-0238">DNA-binding</keyword>
<dbReference type="InterPro" id="IPR015943">
    <property type="entry name" value="WD40/YVTN_repeat-like_dom_sf"/>
</dbReference>
<evidence type="ECO:0000256" key="1">
    <source>
        <dbReference type="ARBA" id="ARBA00004123"/>
    </source>
</evidence>
<dbReference type="PROSITE" id="PS50071">
    <property type="entry name" value="HOMEOBOX_2"/>
    <property type="match status" value="1"/>
</dbReference>
<keyword evidence="8" id="KW-1133">Transmembrane helix</keyword>
<dbReference type="InterPro" id="IPR035892">
    <property type="entry name" value="C2_domain_sf"/>
</dbReference>
<organism evidence="11 12">
    <name type="scientific">Stylophora pistillata</name>
    <name type="common">Smooth cauliflower coral</name>
    <dbReference type="NCBI Taxonomy" id="50429"/>
    <lineage>
        <taxon>Eukaryota</taxon>
        <taxon>Metazoa</taxon>
        <taxon>Cnidaria</taxon>
        <taxon>Anthozoa</taxon>
        <taxon>Hexacorallia</taxon>
        <taxon>Scleractinia</taxon>
        <taxon>Astrocoeniina</taxon>
        <taxon>Pocilloporidae</taxon>
        <taxon>Stylophora</taxon>
    </lineage>
</organism>
<dbReference type="GO" id="GO:0031080">
    <property type="term" value="C:nuclear pore outer ring"/>
    <property type="evidence" value="ECO:0007669"/>
    <property type="project" value="TreeGrafter"/>
</dbReference>
<feature type="domain" description="C2" evidence="9">
    <location>
        <begin position="1265"/>
        <end position="1385"/>
    </location>
</feature>
<comment type="similarity">
    <text evidence="2">Belongs to the nucleoporin Nup133 family.</text>
</comment>
<dbReference type="InterPro" id="IPR000008">
    <property type="entry name" value="C2_dom"/>
</dbReference>
<dbReference type="PANTHER" id="PTHR13405">
    <property type="entry name" value="NUCLEAR PORE COMPLEX PROTEIN NUP133"/>
    <property type="match status" value="1"/>
</dbReference>
<keyword evidence="3" id="KW-0813">Transport</keyword>
<dbReference type="STRING" id="50429.A0A2B4SA69"/>
<proteinExistence type="inferred from homology"/>
<comment type="caution">
    <text evidence="11">The sequence shown here is derived from an EMBL/GenBank/DDBJ whole genome shotgun (WGS) entry which is preliminary data.</text>
</comment>
<dbReference type="Gene3D" id="1.25.40.700">
    <property type="match status" value="1"/>
</dbReference>
<dbReference type="GO" id="GO:0000972">
    <property type="term" value="P:transcription-dependent tethering of RNA polymerase II gene DNA at nuclear periphery"/>
    <property type="evidence" value="ECO:0007669"/>
    <property type="project" value="TreeGrafter"/>
</dbReference>
<dbReference type="SUPFAM" id="SSF46689">
    <property type="entry name" value="Homeodomain-like"/>
    <property type="match status" value="1"/>
</dbReference>
<dbReference type="SUPFAM" id="SSF117289">
    <property type="entry name" value="Nucleoporin domain"/>
    <property type="match status" value="1"/>
</dbReference>
<keyword evidence="12" id="KW-1185">Reference proteome</keyword>
<evidence type="ECO:0000259" key="9">
    <source>
        <dbReference type="PROSITE" id="PS50004"/>
    </source>
</evidence>
<feature type="region of interest" description="Disordered" evidence="7">
    <location>
        <begin position="925"/>
        <end position="952"/>
    </location>
</feature>
<dbReference type="CDD" id="cd00086">
    <property type="entry name" value="homeodomain"/>
    <property type="match status" value="1"/>
</dbReference>
<dbReference type="CDD" id="cd08389">
    <property type="entry name" value="C2A_Synaptotagmin-14_16"/>
    <property type="match status" value="1"/>
</dbReference>
<dbReference type="Pfam" id="PF00046">
    <property type="entry name" value="Homeodomain"/>
    <property type="match status" value="1"/>
</dbReference>
<dbReference type="Pfam" id="PF00168">
    <property type="entry name" value="C2"/>
    <property type="match status" value="2"/>
</dbReference>
<dbReference type="SUPFAM" id="SSF49562">
    <property type="entry name" value="C2 domain (Calcium/lipid-binding domain, CaLB)"/>
    <property type="match status" value="2"/>
</dbReference>
<evidence type="ECO:0000256" key="2">
    <source>
        <dbReference type="ARBA" id="ARBA00005569"/>
    </source>
</evidence>
<dbReference type="Gene3D" id="2.60.40.150">
    <property type="entry name" value="C2 domain"/>
    <property type="match status" value="2"/>
</dbReference>
<keyword evidence="5 6" id="KW-0371">Homeobox</keyword>
<name>A0A2B4SA69_STYPI</name>